<accession>A0A8H3E251</accession>
<dbReference type="EMBL" id="CAJNJQ010002908">
    <property type="protein sequence ID" value="CAE7188078.1"/>
    <property type="molecule type" value="Genomic_DNA"/>
</dbReference>
<keyword evidence="2" id="KW-0472">Membrane</keyword>
<keyword evidence="2" id="KW-0812">Transmembrane</keyword>
<keyword evidence="2" id="KW-1133">Transmembrane helix</keyword>
<comment type="caution">
    <text evidence="3">The sequence shown here is derived from an EMBL/GenBank/DDBJ whole genome shotgun (WGS) entry which is preliminary data.</text>
</comment>
<dbReference type="AlphaFoldDB" id="A0A8H3E251"/>
<protein>
    <recommendedName>
        <fullName evidence="5">Transmembrane protein</fullName>
    </recommendedName>
</protein>
<evidence type="ECO:0000256" key="1">
    <source>
        <dbReference type="SAM" id="MobiDB-lite"/>
    </source>
</evidence>
<reference evidence="3" key="1">
    <citation type="submission" date="2021-01" db="EMBL/GenBank/DDBJ databases">
        <authorList>
            <person name="Kaushik A."/>
        </authorList>
    </citation>
    <scope>NUCLEOTIDE SEQUENCE</scope>
    <source>
        <strain evidence="3">AG5</strain>
    </source>
</reference>
<sequence>MAHSTNPSPPHMMQEPPLCVVDSGSGGFSGPPVHVTLPAPARTSTSRKPQPTSRNQSPPISDTQRVDLIETFFGPPPDLPPTSSEKRESDPRRVFAREAEPDTVSKYLFWYGFACPLFWLFGTIIFFTAARSSPESRRTSTDIEATDDPMPSVFGRSTKDGRRLRSLHLQVAERRWSLRCLYAWVTLLVFIVCLVLGLWAGRIGTFANR</sequence>
<name>A0A8H3E251_9AGAM</name>
<organism evidence="3 4">
    <name type="scientific">Rhizoctonia solani</name>
    <dbReference type="NCBI Taxonomy" id="456999"/>
    <lineage>
        <taxon>Eukaryota</taxon>
        <taxon>Fungi</taxon>
        <taxon>Dikarya</taxon>
        <taxon>Basidiomycota</taxon>
        <taxon>Agaricomycotina</taxon>
        <taxon>Agaricomycetes</taxon>
        <taxon>Cantharellales</taxon>
        <taxon>Ceratobasidiaceae</taxon>
        <taxon>Rhizoctonia</taxon>
    </lineage>
</organism>
<proteinExistence type="predicted"/>
<feature type="transmembrane region" description="Helical" evidence="2">
    <location>
        <begin position="181"/>
        <end position="200"/>
    </location>
</feature>
<dbReference type="Proteomes" id="UP000663827">
    <property type="component" value="Unassembled WGS sequence"/>
</dbReference>
<feature type="region of interest" description="Disordered" evidence="1">
    <location>
        <begin position="1"/>
        <end position="93"/>
    </location>
</feature>
<feature type="transmembrane region" description="Helical" evidence="2">
    <location>
        <begin position="108"/>
        <end position="130"/>
    </location>
</feature>
<feature type="compositionally biased region" description="Basic and acidic residues" evidence="1">
    <location>
        <begin position="84"/>
        <end position="93"/>
    </location>
</feature>
<evidence type="ECO:0000313" key="4">
    <source>
        <dbReference type="Proteomes" id="UP000663827"/>
    </source>
</evidence>
<evidence type="ECO:0000256" key="2">
    <source>
        <dbReference type="SAM" id="Phobius"/>
    </source>
</evidence>
<evidence type="ECO:0008006" key="5">
    <source>
        <dbReference type="Google" id="ProtNLM"/>
    </source>
</evidence>
<evidence type="ECO:0000313" key="3">
    <source>
        <dbReference type="EMBL" id="CAE7188078.1"/>
    </source>
</evidence>
<gene>
    <name evidence="3" type="ORF">RDB_LOCUS124320</name>
</gene>
<feature type="compositionally biased region" description="Polar residues" evidence="1">
    <location>
        <begin position="42"/>
        <end position="63"/>
    </location>
</feature>